<sequence length="264" mass="29181">MRDINFEDMATYNKRGYKPKTKAEKEQNIEEGSTTAEVFNTLDETASKTEAFVAKNQKYIFIIVGLVAAAVLGSLAYKEYVAKPKQLNAMNDMFQAQKYFNEAVNGVAKDSLFNLALNGGEGKFGMLDIIDEYSGTPAANLANYYAGTAYLRLKDYKNAIAYLSEFESDDEVLAPLAKGNIGDAFVQLDQPKDALEYYEKAIALRDNGYTTPMYLYKAGALALDLGQPDKALGYFKRIKEDYPDATEAATVDVFIGKAQVLANK</sequence>
<evidence type="ECO:0000313" key="5">
    <source>
        <dbReference type="EMBL" id="PQV46871.1"/>
    </source>
</evidence>
<dbReference type="EMBL" id="PVEO01000008">
    <property type="protein sequence ID" value="PQV46871.1"/>
    <property type="molecule type" value="Genomic_DNA"/>
</dbReference>
<dbReference type="EMBL" id="BBNS01000003">
    <property type="protein sequence ID" value="GAL69960.1"/>
    <property type="molecule type" value="Genomic_DNA"/>
</dbReference>
<dbReference type="InterPro" id="IPR011990">
    <property type="entry name" value="TPR-like_helical_dom_sf"/>
</dbReference>
<evidence type="ECO:0000256" key="2">
    <source>
        <dbReference type="SAM" id="Phobius"/>
    </source>
</evidence>
<dbReference type="Proteomes" id="UP000029646">
    <property type="component" value="Unassembled WGS sequence"/>
</dbReference>
<proteinExistence type="predicted"/>
<dbReference type="Proteomes" id="UP000030184">
    <property type="component" value="Unassembled WGS sequence"/>
</dbReference>
<protein>
    <submittedName>
        <fullName evidence="3">TPR domain protein</fullName>
    </submittedName>
    <submittedName>
        <fullName evidence="5">Tetratricopeptide repeat protein</fullName>
    </submittedName>
</protein>
<evidence type="ECO:0000313" key="4">
    <source>
        <dbReference type="EMBL" id="GAL90967.1"/>
    </source>
</evidence>
<accession>A0A090VYY7</accession>
<dbReference type="SUPFAM" id="SSF48452">
    <property type="entry name" value="TPR-like"/>
    <property type="match status" value="1"/>
</dbReference>
<feature type="repeat" description="TPR" evidence="1">
    <location>
        <begin position="175"/>
        <end position="208"/>
    </location>
</feature>
<dbReference type="InterPro" id="IPR019734">
    <property type="entry name" value="TPR_rpt"/>
</dbReference>
<evidence type="ECO:0000313" key="7">
    <source>
        <dbReference type="Proteomes" id="UP000030184"/>
    </source>
</evidence>
<keyword evidence="1" id="KW-0802">TPR repeat</keyword>
<gene>
    <name evidence="5" type="ORF">CLV33_10823</name>
    <name evidence="3" type="ORF">JCM19302_855</name>
    <name evidence="4" type="ORF">JCM19538_1025</name>
</gene>
<evidence type="ECO:0000313" key="6">
    <source>
        <dbReference type="Proteomes" id="UP000029646"/>
    </source>
</evidence>
<dbReference type="Gene3D" id="1.25.40.10">
    <property type="entry name" value="Tetratricopeptide repeat domain"/>
    <property type="match status" value="1"/>
</dbReference>
<feature type="transmembrane region" description="Helical" evidence="2">
    <location>
        <begin position="59"/>
        <end position="77"/>
    </location>
</feature>
<dbReference type="PROSITE" id="PS50005">
    <property type="entry name" value="TPR"/>
    <property type="match status" value="1"/>
</dbReference>
<organism evidence="3 6">
    <name type="scientific">Jejuia pallidilutea</name>
    <dbReference type="NCBI Taxonomy" id="504487"/>
    <lineage>
        <taxon>Bacteria</taxon>
        <taxon>Pseudomonadati</taxon>
        <taxon>Bacteroidota</taxon>
        <taxon>Flavobacteriia</taxon>
        <taxon>Flavobacteriales</taxon>
        <taxon>Flavobacteriaceae</taxon>
        <taxon>Jejuia</taxon>
    </lineage>
</organism>
<comment type="caution">
    <text evidence="3">The sequence shown here is derived from an EMBL/GenBank/DDBJ whole genome shotgun (WGS) entry which is preliminary data.</text>
</comment>
<dbReference type="SMART" id="SM00028">
    <property type="entry name" value="TPR"/>
    <property type="match status" value="2"/>
</dbReference>
<dbReference type="AlphaFoldDB" id="A0A090VYY7"/>
<keyword evidence="2" id="KW-0472">Membrane</keyword>
<evidence type="ECO:0000256" key="1">
    <source>
        <dbReference type="PROSITE-ProRule" id="PRU00339"/>
    </source>
</evidence>
<name>A0A090VYY7_9FLAO</name>
<reference evidence="5 8" key="2">
    <citation type="submission" date="2018-02" db="EMBL/GenBank/DDBJ databases">
        <title>Genomic Encyclopedia of Archaeal and Bacterial Type Strains, Phase II (KMG-II): from individual species to whole genera.</title>
        <authorList>
            <person name="Goeker M."/>
        </authorList>
    </citation>
    <scope>NUCLEOTIDE SEQUENCE [LARGE SCALE GENOMIC DNA]</scope>
    <source>
        <strain evidence="5 8">DSM 21165</strain>
    </source>
</reference>
<evidence type="ECO:0000313" key="3">
    <source>
        <dbReference type="EMBL" id="GAL69960.1"/>
    </source>
</evidence>
<dbReference type="Proteomes" id="UP000251545">
    <property type="component" value="Unassembled WGS sequence"/>
</dbReference>
<keyword evidence="2" id="KW-0812">Transmembrane</keyword>
<keyword evidence="2" id="KW-1133">Transmembrane helix</keyword>
<keyword evidence="7" id="KW-1185">Reference proteome</keyword>
<dbReference type="Pfam" id="PF13432">
    <property type="entry name" value="TPR_16"/>
    <property type="match status" value="2"/>
</dbReference>
<evidence type="ECO:0000313" key="8">
    <source>
        <dbReference type="Proteomes" id="UP000251545"/>
    </source>
</evidence>
<reference evidence="7" key="1">
    <citation type="journal article" date="2014" name="Genome Announc.">
        <title>Draft Genome Sequence of Marine Flavobacterium Jejuia pallidilutea Strain 11shimoA1 and Pigmentation Mutants.</title>
        <authorList>
            <person name="Takatani N."/>
            <person name="Nakanishi M."/>
            <person name="Meirelles P."/>
            <person name="Mino S."/>
            <person name="Suda W."/>
            <person name="Oshima K."/>
            <person name="Hattori M."/>
            <person name="Ohkuma M."/>
            <person name="Hosokawa M."/>
            <person name="Miyashita K."/>
            <person name="Thompson F.L."/>
            <person name="Niwa A."/>
            <person name="Sawabe T."/>
            <person name="Sawabe T."/>
        </authorList>
    </citation>
    <scope>NUCLEOTIDE SEQUENCE [LARGE SCALE GENOMIC DNA]</scope>
    <source>
        <strain evidence="7">JCM 19538</strain>
    </source>
</reference>
<dbReference type="EMBL" id="BBNY01000090">
    <property type="protein sequence ID" value="GAL90967.1"/>
    <property type="molecule type" value="Genomic_DNA"/>
</dbReference>